<reference evidence="1 2" key="1">
    <citation type="journal article" date="2018" name="Mol. Biol. Evol.">
        <title>Broad Genomic Sampling Reveals a Smut Pathogenic Ancestry of the Fungal Clade Ustilaginomycotina.</title>
        <authorList>
            <person name="Kijpornyongpan T."/>
            <person name="Mondo S.J."/>
            <person name="Barry K."/>
            <person name="Sandor L."/>
            <person name="Lee J."/>
            <person name="Lipzen A."/>
            <person name="Pangilinan J."/>
            <person name="LaButti K."/>
            <person name="Hainaut M."/>
            <person name="Henrissat B."/>
            <person name="Grigoriev I.V."/>
            <person name="Spatafora J.W."/>
            <person name="Aime M.C."/>
        </authorList>
    </citation>
    <scope>NUCLEOTIDE SEQUENCE [LARGE SCALE GENOMIC DNA]</scope>
    <source>
        <strain evidence="1 2">MCA 3645</strain>
    </source>
</reference>
<dbReference type="InParanoid" id="A0A317XG09"/>
<organism evidence="1 2">
    <name type="scientific">Testicularia cyperi</name>
    <dbReference type="NCBI Taxonomy" id="1882483"/>
    <lineage>
        <taxon>Eukaryota</taxon>
        <taxon>Fungi</taxon>
        <taxon>Dikarya</taxon>
        <taxon>Basidiomycota</taxon>
        <taxon>Ustilaginomycotina</taxon>
        <taxon>Ustilaginomycetes</taxon>
        <taxon>Ustilaginales</taxon>
        <taxon>Anthracoideaceae</taxon>
        <taxon>Testicularia</taxon>
    </lineage>
</organism>
<protein>
    <submittedName>
        <fullName evidence="1">Uncharacterized protein</fullName>
    </submittedName>
</protein>
<proteinExistence type="predicted"/>
<keyword evidence="2" id="KW-1185">Reference proteome</keyword>
<gene>
    <name evidence="1" type="ORF">BCV70DRAFT_80814</name>
</gene>
<dbReference type="AlphaFoldDB" id="A0A317XG09"/>
<dbReference type="EMBL" id="KZ819218">
    <property type="protein sequence ID" value="PWY97135.1"/>
    <property type="molecule type" value="Genomic_DNA"/>
</dbReference>
<dbReference type="Proteomes" id="UP000246740">
    <property type="component" value="Unassembled WGS sequence"/>
</dbReference>
<evidence type="ECO:0000313" key="2">
    <source>
        <dbReference type="Proteomes" id="UP000246740"/>
    </source>
</evidence>
<accession>A0A317XG09</accession>
<sequence>MNRFCSLNTGPVFLAGLSVPPRICLARLTLHSSEWRSPVVKGVEECKRGISTRGGAIHSTSSRVAPMPSQGESDQVRATTVVCLVVQYELMPVRSPDLGISVDLPSWLLG</sequence>
<evidence type="ECO:0000313" key="1">
    <source>
        <dbReference type="EMBL" id="PWY97135.1"/>
    </source>
</evidence>
<name>A0A317XG09_9BASI</name>